<name>A0A067P2Z0_PLEO1</name>
<reference evidence="10" key="1">
    <citation type="journal article" date="2014" name="Proc. Natl. Acad. Sci. U.S.A.">
        <title>Extensive sampling of basidiomycete genomes demonstrates inadequacy of the white-rot/brown-rot paradigm for wood decay fungi.</title>
        <authorList>
            <person name="Riley R."/>
            <person name="Salamov A.A."/>
            <person name="Brown D.W."/>
            <person name="Nagy L.G."/>
            <person name="Floudas D."/>
            <person name="Held B.W."/>
            <person name="Levasseur A."/>
            <person name="Lombard V."/>
            <person name="Morin E."/>
            <person name="Otillar R."/>
            <person name="Lindquist E.A."/>
            <person name="Sun H."/>
            <person name="LaButti K.M."/>
            <person name="Schmutz J."/>
            <person name="Jabbour D."/>
            <person name="Luo H."/>
            <person name="Baker S.E."/>
            <person name="Pisabarro A.G."/>
            <person name="Walton J.D."/>
            <person name="Blanchette R.A."/>
            <person name="Henrissat B."/>
            <person name="Martin F."/>
            <person name="Cullen D."/>
            <person name="Hibbett D.S."/>
            <person name="Grigoriev I.V."/>
        </authorList>
    </citation>
    <scope>NUCLEOTIDE SEQUENCE [LARGE SCALE GENOMIC DNA]</scope>
    <source>
        <strain evidence="10">PC15</strain>
    </source>
</reference>
<dbReference type="VEuPathDB" id="FungiDB:PLEOSDRAFT_1111492"/>
<dbReference type="InterPro" id="IPR003159">
    <property type="entry name" value="Lyase_8_central_dom"/>
</dbReference>
<comment type="similarity">
    <text evidence="1">Belongs to the polysaccharide lyase 8 family.</text>
</comment>
<evidence type="ECO:0000256" key="1">
    <source>
        <dbReference type="ARBA" id="ARBA00006699"/>
    </source>
</evidence>
<dbReference type="SUPFAM" id="SSF49863">
    <property type="entry name" value="Hyaluronate lyase-like, C-terminal domain"/>
    <property type="match status" value="1"/>
</dbReference>
<feature type="signal peptide" evidence="5">
    <location>
        <begin position="1"/>
        <end position="22"/>
    </location>
</feature>
<feature type="domain" description="Polysaccharide lyase 8 N-terminal alpha-helical" evidence="8">
    <location>
        <begin position="157"/>
        <end position="412"/>
    </location>
</feature>
<evidence type="ECO:0000313" key="10">
    <source>
        <dbReference type="Proteomes" id="UP000027073"/>
    </source>
</evidence>
<feature type="chain" id="PRO_5001647203" evidence="5">
    <location>
        <begin position="23"/>
        <end position="856"/>
    </location>
</feature>
<dbReference type="InterPro" id="IPR011013">
    <property type="entry name" value="Gal_mutarotase_sf_dom"/>
</dbReference>
<dbReference type="InParanoid" id="A0A067P2Z0"/>
<evidence type="ECO:0000256" key="3">
    <source>
        <dbReference type="ARBA" id="ARBA00023239"/>
    </source>
</evidence>
<dbReference type="SUPFAM" id="SSF74650">
    <property type="entry name" value="Galactose mutarotase-like"/>
    <property type="match status" value="1"/>
</dbReference>
<accession>A0A067P2Z0</accession>
<dbReference type="GO" id="GO:0005975">
    <property type="term" value="P:carbohydrate metabolic process"/>
    <property type="evidence" value="ECO:0007669"/>
    <property type="project" value="InterPro"/>
</dbReference>
<dbReference type="Proteomes" id="UP000027073">
    <property type="component" value="Unassembled WGS sequence"/>
</dbReference>
<keyword evidence="2 5" id="KW-0732">Signal</keyword>
<evidence type="ECO:0000259" key="8">
    <source>
        <dbReference type="Pfam" id="PF08124"/>
    </source>
</evidence>
<dbReference type="InterPro" id="IPR014718">
    <property type="entry name" value="GH-type_carb-bd"/>
</dbReference>
<feature type="domain" description="Polysaccharide lyase family 8 C-terminal" evidence="7">
    <location>
        <begin position="731"/>
        <end position="801"/>
    </location>
</feature>
<proteinExistence type="inferred from homology"/>
<evidence type="ECO:0000256" key="2">
    <source>
        <dbReference type="ARBA" id="ARBA00022729"/>
    </source>
</evidence>
<feature type="compositionally biased region" description="Polar residues" evidence="4">
    <location>
        <begin position="80"/>
        <end position="89"/>
    </location>
</feature>
<dbReference type="InterPro" id="IPR011071">
    <property type="entry name" value="Lyase_8-like_C"/>
</dbReference>
<feature type="region of interest" description="Disordered" evidence="4">
    <location>
        <begin position="80"/>
        <end position="105"/>
    </location>
</feature>
<dbReference type="InterPro" id="IPR012970">
    <property type="entry name" value="Lyase_8_alpha_N"/>
</dbReference>
<gene>
    <name evidence="9" type="ORF">PLEOSDRAFT_1111492</name>
</gene>
<dbReference type="InterPro" id="IPR038970">
    <property type="entry name" value="Lyase_8"/>
</dbReference>
<dbReference type="PANTHER" id="PTHR38481:SF1">
    <property type="entry name" value="HYALURONATE LYASE"/>
    <property type="match status" value="1"/>
</dbReference>
<dbReference type="Gene3D" id="2.60.220.10">
    <property type="entry name" value="Polysaccharide lyase family 8-like, C-terminal"/>
    <property type="match status" value="1"/>
</dbReference>
<dbReference type="Gene3D" id="2.70.98.10">
    <property type="match status" value="1"/>
</dbReference>
<dbReference type="Pfam" id="PF08124">
    <property type="entry name" value="Lyase_8_N"/>
    <property type="match status" value="1"/>
</dbReference>
<dbReference type="SUPFAM" id="SSF48230">
    <property type="entry name" value="Chondroitin AC/alginate lyase"/>
    <property type="match status" value="1"/>
</dbReference>
<dbReference type="Pfam" id="PF02884">
    <property type="entry name" value="Lyase_8_C"/>
    <property type="match status" value="1"/>
</dbReference>
<sequence length="856" mass="93330">MSTKTYLALLSTFFAIFSLTSANLDASHGVSHFSRHKRLGRQLHSADNTTLGDATVVPAATTSPVPEASEAFKQSVPVNETAAPTSVPNVSAPAQPVDSGTSSDISRMSTRRIQSIIDGLSDGANIERVATLGSWLLTLGVDGQWPATEVDYTRGCDAQKANWPIQEHWRRILVLAGAWHGGLKGTEQYVKSSDVRAAISHAMDWWFANDFTTPECIDKGGNAACPCETPGLWNRNWFSNIILIPELVAQTCLLLNDSLTSSQASFCSSISLRSYNTFTRRPTFLTGANTLDVAKIGIDLAILTSDSSLLADAYNRVHLELVIQDQPKADGIRADGSFSQHLGLVYNGNYGKDFVVDLLGFELLAAGTQFAANSEQQATFATLFDGGAWMIYRNAITGINHWDFSVLGRFISFHVKDAQQVYAWASSSIKIPLPEVQALGEQWNNDILKKFASSLSTKTDNANAGQLYGNRMFYANDYMVHRGKNYVTTTRMYSNRTINSECVNSQNPLGFHLSDGTVYTHIKGNEYEDIAASWDWNLIPGTTVDYAVTPLHCNTTKATGVEAFVGGVTTEQVGIAAMRYTNPVGASLKWQKTWFFLDNDIQLVMVSDISSTTNASIRTVLDQRRHEGEIIVNDVVQASGKSYVPGALSLWHGNVGYVFPESTAFQLHLDVGEKSGNWSTIGTSSQPPSTVDLFAAFLEHNDLNAPISYIVLPGVDKDAFAKKITSLPIDIAQNDKHISAVYDSANDVIMAVFWNVNGGTVTVKPKGCTPITITSDGNAALVFNHKDGKITVADPSQSLERLNISIKVHRKRKLLPDLIPHTRKITFELPSGAFAGSSTTKTFKCLTRNAYADATD</sequence>
<dbReference type="PANTHER" id="PTHR38481">
    <property type="entry name" value="HYALURONATE LYASE"/>
    <property type="match status" value="1"/>
</dbReference>
<evidence type="ECO:0000256" key="4">
    <source>
        <dbReference type="SAM" id="MobiDB-lite"/>
    </source>
</evidence>
<evidence type="ECO:0000313" key="9">
    <source>
        <dbReference type="EMBL" id="KDQ30762.1"/>
    </source>
</evidence>
<dbReference type="GO" id="GO:0005576">
    <property type="term" value="C:extracellular region"/>
    <property type="evidence" value="ECO:0007669"/>
    <property type="project" value="InterPro"/>
</dbReference>
<feature type="domain" description="Polysaccharide lyase family 8 central" evidence="6">
    <location>
        <begin position="470"/>
        <end position="716"/>
    </location>
</feature>
<dbReference type="InterPro" id="IPR008929">
    <property type="entry name" value="Chondroitin_lyas"/>
</dbReference>
<organism evidence="9 10">
    <name type="scientific">Pleurotus ostreatus (strain PC15)</name>
    <name type="common">Oyster mushroom</name>
    <dbReference type="NCBI Taxonomy" id="1137138"/>
    <lineage>
        <taxon>Eukaryota</taxon>
        <taxon>Fungi</taxon>
        <taxon>Dikarya</taxon>
        <taxon>Basidiomycota</taxon>
        <taxon>Agaricomycotina</taxon>
        <taxon>Agaricomycetes</taxon>
        <taxon>Agaricomycetidae</taxon>
        <taxon>Agaricales</taxon>
        <taxon>Pleurotineae</taxon>
        <taxon>Pleurotaceae</taxon>
        <taxon>Pleurotus</taxon>
    </lineage>
</organism>
<evidence type="ECO:0000259" key="6">
    <source>
        <dbReference type="Pfam" id="PF02278"/>
    </source>
</evidence>
<dbReference type="AlphaFoldDB" id="A0A067P2Z0"/>
<evidence type="ECO:0000256" key="5">
    <source>
        <dbReference type="SAM" id="SignalP"/>
    </source>
</evidence>
<dbReference type="Pfam" id="PF02278">
    <property type="entry name" value="Lyase_8"/>
    <property type="match status" value="1"/>
</dbReference>
<protein>
    <submittedName>
        <fullName evidence="9">Polysaccharide lyase family 8 protein</fullName>
    </submittedName>
</protein>
<dbReference type="Gene3D" id="1.50.10.100">
    <property type="entry name" value="Chondroitin AC/alginate lyase"/>
    <property type="match status" value="1"/>
</dbReference>
<keyword evidence="3 9" id="KW-0456">Lyase</keyword>
<dbReference type="GO" id="GO:0016837">
    <property type="term" value="F:carbon-oxygen lyase activity, acting on polysaccharides"/>
    <property type="evidence" value="ECO:0007669"/>
    <property type="project" value="UniProtKB-ARBA"/>
</dbReference>
<dbReference type="GO" id="GO:0030246">
    <property type="term" value="F:carbohydrate binding"/>
    <property type="evidence" value="ECO:0007669"/>
    <property type="project" value="InterPro"/>
</dbReference>
<dbReference type="HOGENOM" id="CLU_004172_3_0_1"/>
<dbReference type="EMBL" id="KL198006">
    <property type="protein sequence ID" value="KDQ30762.1"/>
    <property type="molecule type" value="Genomic_DNA"/>
</dbReference>
<dbReference type="OrthoDB" id="5980780at2759"/>
<dbReference type="InterPro" id="IPR004103">
    <property type="entry name" value="Lyase_8_C"/>
</dbReference>
<evidence type="ECO:0000259" key="7">
    <source>
        <dbReference type="Pfam" id="PF02884"/>
    </source>
</evidence>